<keyword evidence="3" id="KW-1185">Reference proteome</keyword>
<protein>
    <recommendedName>
        <fullName evidence="4">Head-to-tail connector protein</fullName>
    </recommendedName>
</protein>
<proteinExistence type="predicted"/>
<dbReference type="RefSeq" id="YP_655598.1">
    <property type="nucleotide sequence ID" value="NC_008203.1"/>
</dbReference>
<gene>
    <name evidence="2" type="primary">19</name>
    <name evidence="2" type="ORF">PBI_CHE12_19</name>
</gene>
<sequence>MRIQSTANGGFAEVDDEFAESLIASGGWKRPRKTRTTKQKPAPAQEPKTEE</sequence>
<feature type="region of interest" description="Disordered" evidence="1">
    <location>
        <begin position="23"/>
        <end position="51"/>
    </location>
</feature>
<reference evidence="2 3" key="1">
    <citation type="journal article" date="2006" name="PLoS Genet.">
        <title>Exploring the mycobacteriophage metaproteome: phage genomics as an educational platform.</title>
        <authorList>
            <person name="Hatfull G.F."/>
            <person name="Pedulla M.L."/>
            <person name="Jacobs-Sera D."/>
            <person name="Cichon P.M."/>
            <person name="Foley A."/>
            <person name="Ford M.E."/>
            <person name="Gonda R.M."/>
            <person name="Houtz J.M."/>
            <person name="Hryckowian A.J."/>
            <person name="Kelchner V.A."/>
            <person name="Namburi S."/>
            <person name="Pajcini K.V."/>
            <person name="Popovich M.G."/>
            <person name="Schleicher D.T."/>
            <person name="Simanek B.Z."/>
            <person name="Smith A.L."/>
            <person name="Zdanowicz G.M."/>
            <person name="Kumar V."/>
            <person name="Peebles C.L."/>
            <person name="Jacobs W.R.Jr."/>
            <person name="Lawrence J.G."/>
            <person name="Hendrix R.W."/>
        </authorList>
    </citation>
    <scope>NUCLEOTIDE SEQUENCE [LARGE SCALE GENOMIC DNA]</scope>
</reference>
<dbReference type="Proteomes" id="UP000002541">
    <property type="component" value="Segment"/>
</dbReference>
<evidence type="ECO:0000313" key="3">
    <source>
        <dbReference type="Proteomes" id="UP000002541"/>
    </source>
</evidence>
<dbReference type="Pfam" id="PF23976">
    <property type="entry name" value="DUF7302"/>
    <property type="match status" value="1"/>
</dbReference>
<feature type="compositionally biased region" description="Basic residues" evidence="1">
    <location>
        <begin position="29"/>
        <end position="38"/>
    </location>
</feature>
<evidence type="ECO:0000256" key="1">
    <source>
        <dbReference type="SAM" id="MobiDB-lite"/>
    </source>
</evidence>
<dbReference type="InterPro" id="IPR055726">
    <property type="entry name" value="DUF7302"/>
</dbReference>
<dbReference type="KEGG" id="vg:4156955"/>
<dbReference type="EMBL" id="DQ398043">
    <property type="protein sequence ID" value="ABE67338.1"/>
    <property type="molecule type" value="Genomic_DNA"/>
</dbReference>
<name>Q1A0J8_9CAUD</name>
<evidence type="ECO:0000313" key="2">
    <source>
        <dbReference type="EMBL" id="ABE67338.1"/>
    </source>
</evidence>
<evidence type="ECO:0008006" key="4">
    <source>
        <dbReference type="Google" id="ProtNLM"/>
    </source>
</evidence>
<accession>Q1A0J8</accession>
<organism evidence="2 3">
    <name type="scientific">Mycobacterium phage Che12</name>
    <dbReference type="NCBI Taxonomy" id="2911435"/>
    <lineage>
        <taxon>Viruses</taxon>
        <taxon>Duplodnaviria</taxon>
        <taxon>Heunggongvirae</taxon>
        <taxon>Uroviricota</taxon>
        <taxon>Caudoviricetes</taxon>
        <taxon>Fromanvirus</taxon>
        <taxon>Fromanvirus Che12</taxon>
    </lineage>
</organism>